<dbReference type="RefSeq" id="WP_277899253.1">
    <property type="nucleotide sequence ID" value="NZ_JAPMUA010000002.1"/>
</dbReference>
<accession>A0ABT6FQD4</accession>
<proteinExistence type="predicted"/>
<keyword evidence="2" id="KW-1185">Reference proteome</keyword>
<sequence>MILTRSPYTIHPSKIVGTTSAVNMTLHCWTSGSMPGSPTYTIFKNVPPSTIEFEISNLIKDFYVYTPIYYSSTGVRKSIEGNIVAVNIYQTYLTPVDTENFTGLFATDGYGYFMEGENPDIPSNKILLSNDYYVVNASGYFNIPVLKSAGTININGTNYNYQTGTEIRSNLQNIWLDLSNFEDDFTVTIGGNEIYFEIKSECKYTPKDIMFLNKYGAWEIMTFFKKPTESLKTESKEFKPYTRTYQRYNTTGRENLELNSGFLPEWYNETVKQLLLSEHVYLLEGGTHIPLTVDTSSYEFKTRKTDKLISHNIKFKYAFDVI</sequence>
<comment type="caution">
    <text evidence="1">The sequence shown here is derived from an EMBL/GenBank/DDBJ whole genome shotgun (WGS) entry which is preliminary data.</text>
</comment>
<dbReference type="Proteomes" id="UP001153642">
    <property type="component" value="Unassembled WGS sequence"/>
</dbReference>
<organism evidence="1 2">
    <name type="scientific">Galbibacter pacificus</name>
    <dbReference type="NCBI Taxonomy" id="2996052"/>
    <lineage>
        <taxon>Bacteria</taxon>
        <taxon>Pseudomonadati</taxon>
        <taxon>Bacteroidota</taxon>
        <taxon>Flavobacteriia</taxon>
        <taxon>Flavobacteriales</taxon>
        <taxon>Flavobacteriaceae</taxon>
        <taxon>Galbibacter</taxon>
    </lineage>
</organism>
<evidence type="ECO:0000313" key="1">
    <source>
        <dbReference type="EMBL" id="MDG3585481.1"/>
    </source>
</evidence>
<dbReference type="EMBL" id="JAPMUA010000002">
    <property type="protein sequence ID" value="MDG3585481.1"/>
    <property type="molecule type" value="Genomic_DNA"/>
</dbReference>
<protein>
    <submittedName>
        <fullName evidence="1">Uncharacterized protein</fullName>
    </submittedName>
</protein>
<gene>
    <name evidence="1" type="ORF">OSR52_06325</name>
</gene>
<evidence type="ECO:0000313" key="2">
    <source>
        <dbReference type="Proteomes" id="UP001153642"/>
    </source>
</evidence>
<reference evidence="1" key="1">
    <citation type="submission" date="2022-11" db="EMBL/GenBank/DDBJ databases">
        <title>High-quality draft genome sequence of Galbibacter sp. strain CMA-7.</title>
        <authorList>
            <person name="Wei L."/>
            <person name="Dong C."/>
            <person name="Shao Z."/>
        </authorList>
    </citation>
    <scope>NUCLEOTIDE SEQUENCE</scope>
    <source>
        <strain evidence="1">CMA-7</strain>
    </source>
</reference>
<name>A0ABT6FQD4_9FLAO</name>